<dbReference type="RefSeq" id="WP_059351697.1">
    <property type="nucleotide sequence ID" value="NZ_LDYG01000046.1"/>
</dbReference>
<feature type="transmembrane region" description="Helical" evidence="1">
    <location>
        <begin position="116"/>
        <end position="134"/>
    </location>
</feature>
<comment type="caution">
    <text evidence="2">The sequence shown here is derived from an EMBL/GenBank/DDBJ whole genome shotgun (WGS) entry which is preliminary data.</text>
</comment>
<feature type="transmembrane region" description="Helical" evidence="1">
    <location>
        <begin position="12"/>
        <end position="36"/>
    </location>
</feature>
<keyword evidence="1" id="KW-0472">Membrane</keyword>
<dbReference type="AlphaFoldDB" id="A0A147K5K9"/>
<keyword evidence="1" id="KW-1133">Transmembrane helix</keyword>
<evidence type="ECO:0000256" key="1">
    <source>
        <dbReference type="SAM" id="Phobius"/>
    </source>
</evidence>
<evidence type="ECO:0000313" key="3">
    <source>
        <dbReference type="Proteomes" id="UP000074108"/>
    </source>
</evidence>
<keyword evidence="3" id="KW-1185">Reference proteome</keyword>
<protein>
    <submittedName>
        <fullName evidence="2">Membrane protein</fullName>
    </submittedName>
</protein>
<gene>
    <name evidence="2" type="ORF">Q75_13830</name>
</gene>
<dbReference type="Proteomes" id="UP000074108">
    <property type="component" value="Unassembled WGS sequence"/>
</dbReference>
<dbReference type="PATRIC" id="fig|1150625.3.peg.2904"/>
<name>A0A147K5K9_9BACI</name>
<dbReference type="STRING" id="1150625.Q75_13830"/>
<evidence type="ECO:0000313" key="2">
    <source>
        <dbReference type="EMBL" id="KUP04909.1"/>
    </source>
</evidence>
<sequence length="159" mass="18265">MFTLQDMGGFFLSVFILLPIVSVIHQLGHVIFAWLFGGNAKFIVGRGKRLVKIGEIEVNRVYFLDAFCEYKNLKWDNRWTHSIVYLGGVTFNVVPVFILNTFIHKGIVPPSAIFEQFGYFSIYFAFFALIPIYYGKGHPSDGRALYEIWKNGKKLDVID</sequence>
<accession>A0A147K5K9</accession>
<dbReference type="OrthoDB" id="849477at2"/>
<proteinExistence type="predicted"/>
<keyword evidence="1" id="KW-0812">Transmembrane</keyword>
<dbReference type="EMBL" id="LDYG01000046">
    <property type="protein sequence ID" value="KUP04909.1"/>
    <property type="molecule type" value="Genomic_DNA"/>
</dbReference>
<organism evidence="2 3">
    <name type="scientific">Bacillus coahuilensis p1.1.43</name>
    <dbReference type="NCBI Taxonomy" id="1150625"/>
    <lineage>
        <taxon>Bacteria</taxon>
        <taxon>Bacillati</taxon>
        <taxon>Bacillota</taxon>
        <taxon>Bacilli</taxon>
        <taxon>Bacillales</taxon>
        <taxon>Bacillaceae</taxon>
        <taxon>Bacillus</taxon>
    </lineage>
</organism>
<feature type="transmembrane region" description="Helical" evidence="1">
    <location>
        <begin position="83"/>
        <end position="104"/>
    </location>
</feature>
<reference evidence="2 3" key="1">
    <citation type="journal article" date="2016" name="Front. Microbiol.">
        <title>Microevolution Analysis of Bacillus coahuilensis Unveils Differences in Phosphorus Acquisition Strategies and Their Regulation.</title>
        <authorList>
            <person name="Gomez-Lunar Z."/>
            <person name="Hernandez-Gonzalez I."/>
            <person name="Rodriguez-Torres M.D."/>
            <person name="Souza V."/>
            <person name="Olmedo-Alvarez G."/>
        </authorList>
    </citation>
    <scope>NUCLEOTIDE SEQUENCE [LARGE SCALE GENOMIC DNA]</scope>
    <source>
        <strain evidence="3">p1.1.43</strain>
    </source>
</reference>